<proteinExistence type="predicted"/>
<name>A0A165SSV2_9APHY</name>
<organism evidence="1 2">
    <name type="scientific">Daedalea quercina L-15889</name>
    <dbReference type="NCBI Taxonomy" id="1314783"/>
    <lineage>
        <taxon>Eukaryota</taxon>
        <taxon>Fungi</taxon>
        <taxon>Dikarya</taxon>
        <taxon>Basidiomycota</taxon>
        <taxon>Agaricomycotina</taxon>
        <taxon>Agaricomycetes</taxon>
        <taxon>Polyporales</taxon>
        <taxon>Fomitopsis</taxon>
    </lineage>
</organism>
<dbReference type="EMBL" id="KV429041">
    <property type="protein sequence ID" value="KZT72441.1"/>
    <property type="molecule type" value="Genomic_DNA"/>
</dbReference>
<protein>
    <submittedName>
        <fullName evidence="1">Uncharacterized protein</fullName>
    </submittedName>
</protein>
<keyword evidence="2" id="KW-1185">Reference proteome</keyword>
<evidence type="ECO:0000313" key="2">
    <source>
        <dbReference type="Proteomes" id="UP000076727"/>
    </source>
</evidence>
<accession>A0A165SSV2</accession>
<dbReference type="Proteomes" id="UP000076727">
    <property type="component" value="Unassembled WGS sequence"/>
</dbReference>
<dbReference type="AlphaFoldDB" id="A0A165SSV2"/>
<reference evidence="1 2" key="1">
    <citation type="journal article" date="2016" name="Mol. Biol. Evol.">
        <title>Comparative Genomics of Early-Diverging Mushroom-Forming Fungi Provides Insights into the Origins of Lignocellulose Decay Capabilities.</title>
        <authorList>
            <person name="Nagy L.G."/>
            <person name="Riley R."/>
            <person name="Tritt A."/>
            <person name="Adam C."/>
            <person name="Daum C."/>
            <person name="Floudas D."/>
            <person name="Sun H."/>
            <person name="Yadav J.S."/>
            <person name="Pangilinan J."/>
            <person name="Larsson K.H."/>
            <person name="Matsuura K."/>
            <person name="Barry K."/>
            <person name="Labutti K."/>
            <person name="Kuo R."/>
            <person name="Ohm R.A."/>
            <person name="Bhattacharya S.S."/>
            <person name="Shirouzu T."/>
            <person name="Yoshinaga Y."/>
            <person name="Martin F.M."/>
            <person name="Grigoriev I.V."/>
            <person name="Hibbett D.S."/>
        </authorList>
    </citation>
    <scope>NUCLEOTIDE SEQUENCE [LARGE SCALE GENOMIC DNA]</scope>
    <source>
        <strain evidence="1 2">L-15889</strain>
    </source>
</reference>
<sequence>MDRQSGSAEDWWLRWLSCAGFCLETDVRVSVNAQRVPTSRLVCAVYPPRNDSIRSSYTRTECQFTFRATTSNNGHPWIPSCSRGHPIPLALVPSLMAIGWLCH</sequence>
<evidence type="ECO:0000313" key="1">
    <source>
        <dbReference type="EMBL" id="KZT72441.1"/>
    </source>
</evidence>
<gene>
    <name evidence="1" type="ORF">DAEQUDRAFT_35703</name>
</gene>